<dbReference type="Gene3D" id="3.40.50.1820">
    <property type="entry name" value="alpha/beta hydrolase"/>
    <property type="match status" value="1"/>
</dbReference>
<dbReference type="PRINTS" id="PR00412">
    <property type="entry name" value="EPOXHYDRLASE"/>
</dbReference>
<evidence type="ECO:0000259" key="1">
    <source>
        <dbReference type="Pfam" id="PF00561"/>
    </source>
</evidence>
<reference evidence="2 3" key="1">
    <citation type="submission" date="2019-12" db="EMBL/GenBank/DDBJ databases">
        <authorList>
            <person name="Li M."/>
        </authorList>
    </citation>
    <scope>NUCLEOTIDE SEQUENCE [LARGE SCALE GENOMIC DNA]</scope>
    <source>
        <strain evidence="2 3">GBMRC 2046</strain>
    </source>
</reference>
<keyword evidence="2" id="KW-0378">Hydrolase</keyword>
<organism evidence="2 3">
    <name type="scientific">Stappia sediminis</name>
    <dbReference type="NCBI Taxonomy" id="2692190"/>
    <lineage>
        <taxon>Bacteria</taxon>
        <taxon>Pseudomonadati</taxon>
        <taxon>Pseudomonadota</taxon>
        <taxon>Alphaproteobacteria</taxon>
        <taxon>Hyphomicrobiales</taxon>
        <taxon>Stappiaceae</taxon>
        <taxon>Stappia</taxon>
    </lineage>
</organism>
<dbReference type="AlphaFoldDB" id="A0A7X3S8T9"/>
<dbReference type="InterPro" id="IPR000639">
    <property type="entry name" value="Epox_hydrolase-like"/>
</dbReference>
<dbReference type="PRINTS" id="PR00111">
    <property type="entry name" value="ABHYDROLASE"/>
</dbReference>
<dbReference type="InterPro" id="IPR050266">
    <property type="entry name" value="AB_hydrolase_sf"/>
</dbReference>
<dbReference type="RefSeq" id="WP_160776389.1">
    <property type="nucleotide sequence ID" value="NZ_WUMV01000007.1"/>
</dbReference>
<evidence type="ECO:0000313" key="3">
    <source>
        <dbReference type="Proteomes" id="UP000433101"/>
    </source>
</evidence>
<dbReference type="InterPro" id="IPR000073">
    <property type="entry name" value="AB_hydrolase_1"/>
</dbReference>
<dbReference type="GO" id="GO:0016020">
    <property type="term" value="C:membrane"/>
    <property type="evidence" value="ECO:0007669"/>
    <property type="project" value="TreeGrafter"/>
</dbReference>
<dbReference type="Pfam" id="PF00561">
    <property type="entry name" value="Abhydrolase_1"/>
    <property type="match status" value="1"/>
</dbReference>
<dbReference type="GO" id="GO:0047372">
    <property type="term" value="F:monoacylglycerol lipase activity"/>
    <property type="evidence" value="ECO:0007669"/>
    <property type="project" value="TreeGrafter"/>
</dbReference>
<dbReference type="InterPro" id="IPR029058">
    <property type="entry name" value="AB_hydrolase_fold"/>
</dbReference>
<dbReference type="EMBL" id="WUMV01000007">
    <property type="protein sequence ID" value="MXN66134.1"/>
    <property type="molecule type" value="Genomic_DNA"/>
</dbReference>
<dbReference type="GO" id="GO:0046464">
    <property type="term" value="P:acylglycerol catabolic process"/>
    <property type="evidence" value="ECO:0007669"/>
    <property type="project" value="TreeGrafter"/>
</dbReference>
<proteinExistence type="predicted"/>
<keyword evidence="3" id="KW-1185">Reference proteome</keyword>
<dbReference type="PANTHER" id="PTHR43798">
    <property type="entry name" value="MONOACYLGLYCEROL LIPASE"/>
    <property type="match status" value="1"/>
</dbReference>
<gene>
    <name evidence="2" type="ORF">GR183_14560</name>
</gene>
<dbReference type="PANTHER" id="PTHR43798:SF5">
    <property type="entry name" value="MONOACYLGLYCEROL LIPASE ABHD6"/>
    <property type="match status" value="1"/>
</dbReference>
<protein>
    <submittedName>
        <fullName evidence="2">Alpha/beta fold hydrolase</fullName>
    </submittedName>
</protein>
<evidence type="ECO:0000313" key="2">
    <source>
        <dbReference type="EMBL" id="MXN66134.1"/>
    </source>
</evidence>
<comment type="caution">
    <text evidence="2">The sequence shown here is derived from an EMBL/GenBank/DDBJ whole genome shotgun (WGS) entry which is preliminary data.</text>
</comment>
<feature type="domain" description="AB hydrolase-1" evidence="1">
    <location>
        <begin position="34"/>
        <end position="142"/>
    </location>
</feature>
<dbReference type="SUPFAM" id="SSF53474">
    <property type="entry name" value="alpha/beta-Hydrolases"/>
    <property type="match status" value="1"/>
</dbReference>
<sequence>MQDDRLKDLFPGFQTETLHVEGAEIFCRIGGNGPPLLLLHGFPQSHAMWHTLAPRLAQDFTVVAADLRGYGASSAPPGDSGHNAYSKRTMANDMISVMQRLGYAKFAIAGHDRGGRVAYRMAFDHPERLTRVAVLDILTTYDYWQRMDWQRGLRMYHWLFLAQPHPLPERLIACDARNYLEHTLAGWTKARSLDPFGEAALEHYRAFFIEPARIHALCEDYRAGATVDMEHDTADREAGRKISLPLLAVYGAAGFAGGERTPGDVWRDWAKDVREAAVDAGHFLVEENPDATYEALHPFLMEDVS</sequence>
<dbReference type="Proteomes" id="UP000433101">
    <property type="component" value="Unassembled WGS sequence"/>
</dbReference>
<name>A0A7X3S8T9_9HYPH</name>
<accession>A0A7X3S8T9</accession>